<dbReference type="Pfam" id="PF12819">
    <property type="entry name" value="Malectin_like"/>
    <property type="match status" value="1"/>
</dbReference>
<accession>A0ABD2ZW00</accession>
<evidence type="ECO:0000256" key="13">
    <source>
        <dbReference type="ARBA" id="ARBA00022989"/>
    </source>
</evidence>
<evidence type="ECO:0000256" key="17">
    <source>
        <dbReference type="ARBA" id="ARBA00047899"/>
    </source>
</evidence>
<dbReference type="FunFam" id="3.30.200.20:FF:000039">
    <property type="entry name" value="receptor-like protein kinase FERONIA"/>
    <property type="match status" value="1"/>
</dbReference>
<dbReference type="FunFam" id="2.60.120.430:FF:000007">
    <property type="entry name" value="FERONIA receptor-like kinase"/>
    <property type="match status" value="1"/>
</dbReference>
<keyword evidence="10 19" id="KW-0547">Nucleotide-binding</keyword>
<dbReference type="InterPro" id="IPR024788">
    <property type="entry name" value="Malectin-like_Carb-bd_dom"/>
</dbReference>
<keyword evidence="9" id="KW-0677">Repeat</keyword>
<dbReference type="PROSITE" id="PS50011">
    <property type="entry name" value="PROTEIN_KINASE_DOM"/>
    <property type="match status" value="2"/>
</dbReference>
<evidence type="ECO:0000313" key="22">
    <source>
        <dbReference type="EMBL" id="KAL3523587.1"/>
    </source>
</evidence>
<keyword evidence="11" id="KW-0418">Kinase</keyword>
<dbReference type="SMART" id="SM00220">
    <property type="entry name" value="S_TKc"/>
    <property type="match status" value="2"/>
</dbReference>
<evidence type="ECO:0000256" key="15">
    <source>
        <dbReference type="ARBA" id="ARBA00023170"/>
    </source>
</evidence>
<evidence type="ECO:0000256" key="19">
    <source>
        <dbReference type="PROSITE-ProRule" id="PRU10141"/>
    </source>
</evidence>
<evidence type="ECO:0000256" key="7">
    <source>
        <dbReference type="ARBA" id="ARBA00022692"/>
    </source>
</evidence>
<evidence type="ECO:0000256" key="20">
    <source>
        <dbReference type="SAM" id="MobiDB-lite"/>
    </source>
</evidence>
<keyword evidence="6" id="KW-0808">Transferase</keyword>
<feature type="domain" description="Protein kinase" evidence="21">
    <location>
        <begin position="827"/>
        <end position="1115"/>
    </location>
</feature>
<dbReference type="CDD" id="cd14066">
    <property type="entry name" value="STKc_IRAK"/>
    <property type="match status" value="1"/>
</dbReference>
<dbReference type="PANTHER" id="PTHR48006:SF102">
    <property type="entry name" value="LEUCINE-RICH REPEAT-CONTAINING PROTEIN DDB_G0281931-RELATED"/>
    <property type="match status" value="1"/>
</dbReference>
<evidence type="ECO:0000256" key="1">
    <source>
        <dbReference type="ARBA" id="ARBA00004479"/>
    </source>
</evidence>
<keyword evidence="13" id="KW-1133">Transmembrane helix</keyword>
<reference evidence="22 23" key="1">
    <citation type="submission" date="2024-11" db="EMBL/GenBank/DDBJ databases">
        <title>A near-complete genome assembly of Cinchona calisaya.</title>
        <authorList>
            <person name="Lian D.C."/>
            <person name="Zhao X.W."/>
            <person name="Wei L."/>
        </authorList>
    </citation>
    <scope>NUCLEOTIDE SEQUENCE [LARGE SCALE GENOMIC DNA]</scope>
    <source>
        <tissue evidence="22">Nenye</tissue>
    </source>
</reference>
<dbReference type="AlphaFoldDB" id="A0ABD2ZW00"/>
<evidence type="ECO:0000256" key="2">
    <source>
        <dbReference type="ARBA" id="ARBA00008684"/>
    </source>
</evidence>
<organism evidence="22 23">
    <name type="scientific">Cinchona calisaya</name>
    <dbReference type="NCBI Taxonomy" id="153742"/>
    <lineage>
        <taxon>Eukaryota</taxon>
        <taxon>Viridiplantae</taxon>
        <taxon>Streptophyta</taxon>
        <taxon>Embryophyta</taxon>
        <taxon>Tracheophyta</taxon>
        <taxon>Spermatophyta</taxon>
        <taxon>Magnoliopsida</taxon>
        <taxon>eudicotyledons</taxon>
        <taxon>Gunneridae</taxon>
        <taxon>Pentapetalae</taxon>
        <taxon>asterids</taxon>
        <taxon>lamiids</taxon>
        <taxon>Gentianales</taxon>
        <taxon>Rubiaceae</taxon>
        <taxon>Cinchonoideae</taxon>
        <taxon>Cinchoneae</taxon>
        <taxon>Cinchona</taxon>
    </lineage>
</organism>
<evidence type="ECO:0000259" key="21">
    <source>
        <dbReference type="PROSITE" id="PS50011"/>
    </source>
</evidence>
<comment type="caution">
    <text evidence="22">The sequence shown here is derived from an EMBL/GenBank/DDBJ whole genome shotgun (WGS) entry which is preliminary data.</text>
</comment>
<keyword evidence="8" id="KW-0732">Signal</keyword>
<evidence type="ECO:0000256" key="11">
    <source>
        <dbReference type="ARBA" id="ARBA00022777"/>
    </source>
</evidence>
<dbReference type="SUPFAM" id="SSF56112">
    <property type="entry name" value="Protein kinase-like (PK-like)"/>
    <property type="match status" value="2"/>
</dbReference>
<dbReference type="GO" id="GO:0016020">
    <property type="term" value="C:membrane"/>
    <property type="evidence" value="ECO:0007669"/>
    <property type="project" value="UniProtKB-SubCell"/>
</dbReference>
<feature type="binding site" evidence="19">
    <location>
        <position position="855"/>
    </location>
    <ligand>
        <name>ATP</name>
        <dbReference type="ChEBI" id="CHEBI:30616"/>
    </ligand>
</feature>
<keyword evidence="12 19" id="KW-0067">ATP-binding</keyword>
<dbReference type="EMBL" id="JBJUIK010000007">
    <property type="protein sequence ID" value="KAL3523587.1"/>
    <property type="molecule type" value="Genomic_DNA"/>
</dbReference>
<gene>
    <name evidence="22" type="ORF">ACH5RR_016421</name>
</gene>
<keyword evidence="7" id="KW-0812">Transmembrane</keyword>
<evidence type="ECO:0000256" key="9">
    <source>
        <dbReference type="ARBA" id="ARBA00022737"/>
    </source>
</evidence>
<evidence type="ECO:0000256" key="4">
    <source>
        <dbReference type="ARBA" id="ARBA00022527"/>
    </source>
</evidence>
<comment type="subcellular location">
    <subcellularLocation>
        <location evidence="1">Membrane</location>
        <topology evidence="1">Single-pass type I membrane protein</topology>
    </subcellularLocation>
</comment>
<dbReference type="PROSITE" id="PS00108">
    <property type="entry name" value="PROTEIN_KINASE_ST"/>
    <property type="match status" value="1"/>
</dbReference>
<keyword evidence="5" id="KW-0433">Leucine-rich repeat</keyword>
<dbReference type="FunFam" id="3.30.200.20:FF:000015">
    <property type="entry name" value="Somatic embryogenesis receptor kinase 1"/>
    <property type="match status" value="1"/>
</dbReference>
<evidence type="ECO:0000256" key="14">
    <source>
        <dbReference type="ARBA" id="ARBA00023136"/>
    </source>
</evidence>
<keyword evidence="15" id="KW-0675">Receptor</keyword>
<comment type="catalytic activity">
    <reaction evidence="17">
        <text>L-threonyl-[protein] + ATP = O-phospho-L-threonyl-[protein] + ADP + H(+)</text>
        <dbReference type="Rhea" id="RHEA:46608"/>
        <dbReference type="Rhea" id="RHEA-COMP:11060"/>
        <dbReference type="Rhea" id="RHEA-COMP:11605"/>
        <dbReference type="ChEBI" id="CHEBI:15378"/>
        <dbReference type="ChEBI" id="CHEBI:30013"/>
        <dbReference type="ChEBI" id="CHEBI:30616"/>
        <dbReference type="ChEBI" id="CHEBI:61977"/>
        <dbReference type="ChEBI" id="CHEBI:456216"/>
        <dbReference type="EC" id="2.7.11.1"/>
    </reaction>
</comment>
<proteinExistence type="inferred from homology"/>
<evidence type="ECO:0000313" key="23">
    <source>
        <dbReference type="Proteomes" id="UP001630127"/>
    </source>
</evidence>
<feature type="binding site" evidence="19">
    <location>
        <position position="461"/>
    </location>
    <ligand>
        <name>ATP</name>
        <dbReference type="ChEBI" id="CHEBI:30616"/>
    </ligand>
</feature>
<dbReference type="InterPro" id="IPR000719">
    <property type="entry name" value="Prot_kinase_dom"/>
</dbReference>
<evidence type="ECO:0000256" key="3">
    <source>
        <dbReference type="ARBA" id="ARBA00012513"/>
    </source>
</evidence>
<dbReference type="Gene3D" id="3.30.200.20">
    <property type="entry name" value="Phosphorylase Kinase, domain 1"/>
    <property type="match status" value="2"/>
</dbReference>
<evidence type="ECO:0000256" key="6">
    <source>
        <dbReference type="ARBA" id="ARBA00022679"/>
    </source>
</evidence>
<dbReference type="GO" id="GO:0004674">
    <property type="term" value="F:protein serine/threonine kinase activity"/>
    <property type="evidence" value="ECO:0007669"/>
    <property type="project" value="UniProtKB-KW"/>
</dbReference>
<dbReference type="PANTHER" id="PTHR48006">
    <property type="entry name" value="LEUCINE-RICH REPEAT-CONTAINING PROTEIN DDB_G0281931-RELATED"/>
    <property type="match status" value="1"/>
</dbReference>
<dbReference type="InterPro" id="IPR017441">
    <property type="entry name" value="Protein_kinase_ATP_BS"/>
</dbReference>
<feature type="region of interest" description="Disordered" evidence="20">
    <location>
        <begin position="1131"/>
        <end position="1152"/>
    </location>
</feature>
<comment type="similarity">
    <text evidence="2">Belongs to the protein kinase superfamily. Ser/Thr protein kinase family.</text>
</comment>
<protein>
    <recommendedName>
        <fullName evidence="3">non-specific serine/threonine protein kinase</fullName>
        <ecNumber evidence="3">2.7.11.1</ecNumber>
    </recommendedName>
</protein>
<evidence type="ECO:0000256" key="12">
    <source>
        <dbReference type="ARBA" id="ARBA00022840"/>
    </source>
</evidence>
<name>A0ABD2ZW00_9GENT</name>
<dbReference type="Pfam" id="PF07714">
    <property type="entry name" value="PK_Tyr_Ser-Thr"/>
    <property type="match status" value="2"/>
</dbReference>
<sequence>MPELLLLLYTPVFTFNSKENTSKDCCVSAATKEEMHLYVVTVGTLLSYIFTCHGLLTSAIASAPSYLGDVAINCGSVSNSNALDGRKWIGETGLMFLSGKSRSSTAAKKSFSVDPVPYRTSRISSTEFRYTFEVNPGAHVVGQNNRFHSIDNSTALELKHRLKIGGSFISSIEDFGMFRRWSEDTNYLLESGVLQVNHQVYRIKYVHMPAFVAPPKLYQTSWKKGGNTRVNQMYNFTWKIPIEFGFGYLIRLHFCELDDGMAETEQRDFNVLINNHTVETQADVIIWSSGNGIPVYRDYIVEMEGDKGGGRTDLLIVLQSLNELVLGLLNGVEIYKLSNLENSLATPNPTFPKRLSASWNLRIQKVFLGFGQNNVIMTGMTILITLASVVVYNLRQIWEEKFHLEKDTQADKTVPSYHHFSLAEIKLVTENFSDAFVIGRGGFGKVYKGFVHRISEDVAIKRLSIYSRQGAREFWTEIETLSKLRHVHLVSLLGYCNEDQEMILVYEYMPCGTLADNLYKLSRKGKDIAPLSWEQRLKICIGAARGMEYLHTGTECTVIHRDVKDSNILLDENFVAKISDFGLSKLEKIAQSKSYISTKVKGTPGYWDPEYVMTRKLTRKSDVYSFGVVLLVVLSGKPAVGYRNHEEPQSLLSCFRECISEGGVDRIVDPSLQGKISSNSLREFLKCVENCLHHLSKKRPTMSQVVVRLEKALEHQESPMISASRNATVVGQEEFPVHVENVITSPQEGITNQSAQNPYTLTSGNDLQSRRADYARVPKSSWNWPWKAWKARKTTFWDVGEDMDPEVHPGQLKRFSLRELQVATDNFSNKNILGRGGFGKVYKGRLADGSLVAVKRLKEEERTQLGELQFQNQIQMNSIAIHRNLLRLRGFCMTPTERVLVYPFMVNGSVASRLREQREILLPLNWPIRKRIALESALGLTYLHDHCNPKIIHRNVNAANILLDDEFEAVVGSFGLAKLIDEEETHVTSAVRGTIGHIAPEYLSTGKCSEKTDVFGYGMMLLELITGQRAFDLARLSNDEDVMLLAWVKRFVKEKKLEPLVDANLQGNYVVDEVEQLIQVALLCTHNSPIKRPKMSKVVRMLEGDGLSERWQERLTEEVLQLEFNDKHNPNTDWIVGDSTSDIRSDELSGPR</sequence>
<evidence type="ECO:0000256" key="16">
    <source>
        <dbReference type="ARBA" id="ARBA00023180"/>
    </source>
</evidence>
<dbReference type="PROSITE" id="PS00107">
    <property type="entry name" value="PROTEIN_KINASE_ATP"/>
    <property type="match status" value="2"/>
</dbReference>
<dbReference type="InterPro" id="IPR011009">
    <property type="entry name" value="Kinase-like_dom_sf"/>
</dbReference>
<feature type="compositionally biased region" description="Basic and acidic residues" evidence="20">
    <location>
        <begin position="1141"/>
        <end position="1152"/>
    </location>
</feature>
<evidence type="ECO:0000256" key="5">
    <source>
        <dbReference type="ARBA" id="ARBA00022614"/>
    </source>
</evidence>
<dbReference type="Gene3D" id="2.60.120.430">
    <property type="entry name" value="Galactose-binding lectin"/>
    <property type="match status" value="2"/>
</dbReference>
<keyword evidence="23" id="KW-1185">Reference proteome</keyword>
<dbReference type="Gene3D" id="1.10.510.10">
    <property type="entry name" value="Transferase(Phosphotransferase) domain 1"/>
    <property type="match status" value="2"/>
</dbReference>
<keyword evidence="4" id="KW-0723">Serine/threonine-protein kinase</keyword>
<dbReference type="FunFam" id="1.10.510.10:FF:000095">
    <property type="entry name" value="protein STRUBBELIG-RECEPTOR FAMILY 8"/>
    <property type="match status" value="1"/>
</dbReference>
<dbReference type="FunFam" id="1.10.510.10:FF:000016">
    <property type="entry name" value="Somatic embryogenesis receptor-like kinase 1"/>
    <property type="match status" value="1"/>
</dbReference>
<evidence type="ECO:0000256" key="8">
    <source>
        <dbReference type="ARBA" id="ARBA00022729"/>
    </source>
</evidence>
<keyword evidence="14" id="KW-0472">Membrane</keyword>
<comment type="catalytic activity">
    <reaction evidence="18">
        <text>L-seryl-[protein] + ATP = O-phospho-L-seryl-[protein] + ADP + H(+)</text>
        <dbReference type="Rhea" id="RHEA:17989"/>
        <dbReference type="Rhea" id="RHEA-COMP:9863"/>
        <dbReference type="Rhea" id="RHEA-COMP:11604"/>
        <dbReference type="ChEBI" id="CHEBI:15378"/>
        <dbReference type="ChEBI" id="CHEBI:29999"/>
        <dbReference type="ChEBI" id="CHEBI:30616"/>
        <dbReference type="ChEBI" id="CHEBI:83421"/>
        <dbReference type="ChEBI" id="CHEBI:456216"/>
        <dbReference type="EC" id="2.7.11.1"/>
    </reaction>
</comment>
<evidence type="ECO:0000256" key="10">
    <source>
        <dbReference type="ARBA" id="ARBA00022741"/>
    </source>
</evidence>
<dbReference type="EC" id="2.7.11.1" evidence="3"/>
<dbReference type="InterPro" id="IPR001245">
    <property type="entry name" value="Ser-Thr/Tyr_kinase_cat_dom"/>
</dbReference>
<keyword evidence="16" id="KW-0325">Glycoprotein</keyword>
<dbReference type="InterPro" id="IPR008271">
    <property type="entry name" value="Ser/Thr_kinase_AS"/>
</dbReference>
<evidence type="ECO:0000256" key="18">
    <source>
        <dbReference type="ARBA" id="ARBA00048679"/>
    </source>
</evidence>
<feature type="domain" description="Protein kinase" evidence="21">
    <location>
        <begin position="432"/>
        <end position="713"/>
    </location>
</feature>
<dbReference type="InterPro" id="IPR051824">
    <property type="entry name" value="LRR_Rcpt-Like_S/T_Kinase"/>
</dbReference>
<dbReference type="GO" id="GO:0005524">
    <property type="term" value="F:ATP binding"/>
    <property type="evidence" value="ECO:0007669"/>
    <property type="project" value="UniProtKB-UniRule"/>
</dbReference>
<dbReference type="Proteomes" id="UP001630127">
    <property type="component" value="Unassembled WGS sequence"/>
</dbReference>